<keyword evidence="4" id="KW-0221">Differentiation</keyword>
<evidence type="ECO:0000256" key="6">
    <source>
        <dbReference type="ARBA" id="ARBA00022871"/>
    </source>
</evidence>
<keyword evidence="3" id="KW-0597">Phosphoprotein</keyword>
<keyword evidence="11" id="KW-0966">Cell projection</keyword>
<evidence type="ECO:0000256" key="3">
    <source>
        <dbReference type="ARBA" id="ARBA00022553"/>
    </source>
</evidence>
<protein>
    <recommendedName>
        <fullName evidence="14">Intraflagellar transport protein 81 homolog</fullName>
    </recommendedName>
    <alternativeName>
        <fullName evidence="15">Carnitine deficiency-associated protein expressed in ventricle 1</fullName>
    </alternativeName>
</protein>
<keyword evidence="5" id="KW-0970">Cilium biogenesis/degradation</keyword>
<comment type="function">
    <text evidence="13">Component of the intraflagellar transport (IFT) complex B: together with IFT74, forms a tubulin-binding module that specifically mediates transport of tubulin within the cilium. Binds tubulin via its CH (calponin-homology)-like region. Required for ciliogenesis. Required for proper regulation of SHH signaling. Plays an important role during spermatogenesis by modulating the assembly and elongation of the sperm flagella.</text>
</comment>
<dbReference type="InterPro" id="IPR043016">
    <property type="entry name" value="IFT81_N_sf"/>
</dbReference>
<name>A0AA85JGR7_TRIRE</name>
<comment type="similarity">
    <text evidence="12">Belongs to the IFT81 family.</text>
</comment>
<feature type="coiled-coil region" evidence="16">
    <location>
        <begin position="435"/>
        <end position="534"/>
    </location>
</feature>
<reference evidence="19" key="2">
    <citation type="submission" date="2023-11" db="UniProtKB">
        <authorList>
            <consortium name="WormBaseParasite"/>
        </authorList>
    </citation>
    <scope>IDENTIFICATION</scope>
</reference>
<evidence type="ECO:0000256" key="2">
    <source>
        <dbReference type="ARBA" id="ARBA00022490"/>
    </source>
</evidence>
<keyword evidence="6" id="KW-0744">Spermatogenesis</keyword>
<dbReference type="InterPro" id="IPR029600">
    <property type="entry name" value="IFT81"/>
</dbReference>
<keyword evidence="7" id="KW-0007">Acetylation</keyword>
<evidence type="ECO:0000256" key="5">
    <source>
        <dbReference type="ARBA" id="ARBA00022794"/>
    </source>
</evidence>
<feature type="domain" description="IFT81 calponin homology" evidence="17">
    <location>
        <begin position="3"/>
        <end position="125"/>
    </location>
</feature>
<dbReference type="WBParaSite" id="TREG1_16010.1">
    <property type="protein sequence ID" value="TREG1_16010.1"/>
    <property type="gene ID" value="TREG1_16010"/>
</dbReference>
<dbReference type="GO" id="GO:0030992">
    <property type="term" value="C:intraciliary transport particle B"/>
    <property type="evidence" value="ECO:0007669"/>
    <property type="project" value="InterPro"/>
</dbReference>
<feature type="coiled-coil region" evidence="16">
    <location>
        <begin position="226"/>
        <end position="253"/>
    </location>
</feature>
<evidence type="ECO:0000256" key="13">
    <source>
        <dbReference type="ARBA" id="ARBA00055755"/>
    </source>
</evidence>
<evidence type="ECO:0000256" key="1">
    <source>
        <dbReference type="ARBA" id="ARBA00004120"/>
    </source>
</evidence>
<dbReference type="GO" id="GO:0015631">
    <property type="term" value="F:tubulin binding"/>
    <property type="evidence" value="ECO:0007669"/>
    <property type="project" value="InterPro"/>
</dbReference>
<evidence type="ECO:0000256" key="8">
    <source>
        <dbReference type="ARBA" id="ARBA00023054"/>
    </source>
</evidence>
<evidence type="ECO:0000256" key="9">
    <source>
        <dbReference type="ARBA" id="ARBA00023069"/>
    </source>
</evidence>
<keyword evidence="8 16" id="KW-0175">Coiled coil</keyword>
<evidence type="ECO:0000313" key="18">
    <source>
        <dbReference type="Proteomes" id="UP000050795"/>
    </source>
</evidence>
<feature type="coiled-coil region" evidence="16">
    <location>
        <begin position="168"/>
        <end position="195"/>
    </location>
</feature>
<dbReference type="Proteomes" id="UP000050795">
    <property type="component" value="Unassembled WGS sequence"/>
</dbReference>
<evidence type="ECO:0000256" key="11">
    <source>
        <dbReference type="ARBA" id="ARBA00023273"/>
    </source>
</evidence>
<evidence type="ECO:0000256" key="15">
    <source>
        <dbReference type="ARBA" id="ARBA00079903"/>
    </source>
</evidence>
<evidence type="ECO:0000256" key="12">
    <source>
        <dbReference type="ARBA" id="ARBA00043983"/>
    </source>
</evidence>
<feature type="coiled-coil region" evidence="16">
    <location>
        <begin position="362"/>
        <end position="389"/>
    </location>
</feature>
<evidence type="ECO:0000256" key="7">
    <source>
        <dbReference type="ARBA" id="ARBA00022990"/>
    </source>
</evidence>
<dbReference type="GO" id="GO:0007283">
    <property type="term" value="P:spermatogenesis"/>
    <property type="evidence" value="ECO:0007669"/>
    <property type="project" value="UniProtKB-KW"/>
</dbReference>
<keyword evidence="9" id="KW-0969">Cilium</keyword>
<dbReference type="Pfam" id="PF18383">
    <property type="entry name" value="IFT81_CH"/>
    <property type="match status" value="1"/>
</dbReference>
<reference evidence="18" key="1">
    <citation type="submission" date="2022-06" db="EMBL/GenBank/DDBJ databases">
        <authorList>
            <person name="Berger JAMES D."/>
            <person name="Berger JAMES D."/>
        </authorList>
    </citation>
    <scope>NUCLEOTIDE SEQUENCE [LARGE SCALE GENOMIC DNA]</scope>
</reference>
<dbReference type="GO" id="GO:0042073">
    <property type="term" value="P:intraciliary transport"/>
    <property type="evidence" value="ECO:0007669"/>
    <property type="project" value="InterPro"/>
</dbReference>
<dbReference type="AlphaFoldDB" id="A0AA85JGR7"/>
<evidence type="ECO:0000256" key="10">
    <source>
        <dbReference type="ARBA" id="ARBA00023212"/>
    </source>
</evidence>
<dbReference type="FunFam" id="1.10.418.70:FF:000001">
    <property type="entry name" value="Intraflagellar transport protein 81 homolog"/>
    <property type="match status" value="1"/>
</dbReference>
<evidence type="ECO:0000259" key="17">
    <source>
        <dbReference type="Pfam" id="PF18383"/>
    </source>
</evidence>
<feature type="coiled-coil region" evidence="16">
    <location>
        <begin position="567"/>
        <end position="594"/>
    </location>
</feature>
<proteinExistence type="inferred from homology"/>
<evidence type="ECO:0000256" key="16">
    <source>
        <dbReference type="SAM" id="Coils"/>
    </source>
</evidence>
<evidence type="ECO:0000256" key="14">
    <source>
        <dbReference type="ARBA" id="ARBA00073058"/>
    </source>
</evidence>
<evidence type="ECO:0000313" key="19">
    <source>
        <dbReference type="WBParaSite" id="TREG1_16010.1"/>
    </source>
</evidence>
<dbReference type="GO" id="GO:0036064">
    <property type="term" value="C:ciliary basal body"/>
    <property type="evidence" value="ECO:0007669"/>
    <property type="project" value="TreeGrafter"/>
</dbReference>
<dbReference type="PANTHER" id="PTHR15614:SF2">
    <property type="entry name" value="INTRAFLAGELLAR TRANSPORT PROTEIN 81 HOMOLOG"/>
    <property type="match status" value="1"/>
</dbReference>
<comment type="subcellular location">
    <subcellularLocation>
        <location evidence="1">Cytoplasm</location>
        <location evidence="1">Cytoskeleton</location>
        <location evidence="1">Cilium basal body</location>
    </subcellularLocation>
</comment>
<keyword evidence="10" id="KW-0206">Cytoskeleton</keyword>
<accession>A0AA85JGR7</accession>
<sequence length="722" mass="82786">MSETLRFITQKLNSEPFNRNFNLISFDSLEPVHLLQLVSDVIAEIDSKHKVDIREESIDQTAIRLFEAMRLFRYKLPNDAEGLSSFRQGLVTGDKMVIYPLLEWLLNRIPELKKRAYLARFLVKVSIPSEFMQDDEISCLYKQYESIIENFKETHKKLDSMKGGGLTTAEVKKDITAMQEEKEQLSRRVERMKKKLEGFPTSNKMLEMAKKLRLEREKESKISRQMKEQKSLIANLDQRIQRVQQQVKELRKAATGATPSTLIQRIEEETRVNQYMLSEKLPKELSTARKYIEDLNKVVSHPAMSQSYLDQLNQQLRDVNSETNRLIEKRMASSEPLDDKISLFRQQAAIVTRKKSAAAETLAIAREKLSALDNRLEETKNQLSNNNTNGVVVANEEYRNGCTTAAGDATKSIDVKSNGVVCLKAEEFQRYVAKLRSKNTIYKQKRAQLSELRAEKGILTRTVELLRNEESEAKKLLSETESAQGISGYWETQTNLEKVSEQMSMLNEQKGATLEEMSKIIQQLNSRINAKRTQLAPIIRELRPLRQKAQELGQIHAEKKSAYDALAAGQESQSVRLEQEVRAAREAMKVEESRFHYLSAVLETLHTQQHRLQEEMRGYLSGGAGGGAGDKSLTGNTEKRKSYRDIYTRKIAEQEALTRTLKEEQKRLLDNEKAGLKQVSLWKDLLSLLEMKRIAREASEAREKAGGEYADVTKIEKDRMLL</sequence>
<dbReference type="Gene3D" id="1.10.418.70">
    <property type="entry name" value="Intraflagellar transport protein 81, N-terminal domain"/>
    <property type="match status" value="1"/>
</dbReference>
<dbReference type="GO" id="GO:0060271">
    <property type="term" value="P:cilium assembly"/>
    <property type="evidence" value="ECO:0007669"/>
    <property type="project" value="InterPro"/>
</dbReference>
<keyword evidence="2" id="KW-0963">Cytoplasm</keyword>
<dbReference type="InterPro" id="IPR041146">
    <property type="entry name" value="IFT81_CH"/>
</dbReference>
<dbReference type="GO" id="GO:0030154">
    <property type="term" value="P:cell differentiation"/>
    <property type="evidence" value="ECO:0007669"/>
    <property type="project" value="UniProtKB-KW"/>
</dbReference>
<organism evidence="18 19">
    <name type="scientific">Trichobilharzia regenti</name>
    <name type="common">Nasal bird schistosome</name>
    <dbReference type="NCBI Taxonomy" id="157069"/>
    <lineage>
        <taxon>Eukaryota</taxon>
        <taxon>Metazoa</taxon>
        <taxon>Spiralia</taxon>
        <taxon>Lophotrochozoa</taxon>
        <taxon>Platyhelminthes</taxon>
        <taxon>Trematoda</taxon>
        <taxon>Digenea</taxon>
        <taxon>Strigeidida</taxon>
        <taxon>Schistosomatoidea</taxon>
        <taxon>Schistosomatidae</taxon>
        <taxon>Trichobilharzia</taxon>
    </lineage>
</organism>
<dbReference type="PANTHER" id="PTHR15614">
    <property type="entry name" value="INTRAFLAGELLAR TRANSPORT PROTEIN 81 HOMOLOG"/>
    <property type="match status" value="1"/>
</dbReference>
<keyword evidence="18" id="KW-1185">Reference proteome</keyword>
<evidence type="ECO:0000256" key="4">
    <source>
        <dbReference type="ARBA" id="ARBA00022782"/>
    </source>
</evidence>